<accession>A0ABV0JE26</accession>
<gene>
    <name evidence="1" type="ORF">NC998_23140</name>
</gene>
<comment type="caution">
    <text evidence="1">The sequence shown here is derived from an EMBL/GenBank/DDBJ whole genome shotgun (WGS) entry which is preliminary data.</text>
</comment>
<evidence type="ECO:0000313" key="1">
    <source>
        <dbReference type="EMBL" id="MEP0820005.1"/>
    </source>
</evidence>
<dbReference type="Proteomes" id="UP001464891">
    <property type="component" value="Unassembled WGS sequence"/>
</dbReference>
<protein>
    <submittedName>
        <fullName evidence="1">Uncharacterized protein</fullName>
    </submittedName>
</protein>
<organism evidence="1 2">
    <name type="scientific">Trichocoleus desertorum GB2-A4</name>
    <dbReference type="NCBI Taxonomy" id="2933944"/>
    <lineage>
        <taxon>Bacteria</taxon>
        <taxon>Bacillati</taxon>
        <taxon>Cyanobacteriota</taxon>
        <taxon>Cyanophyceae</taxon>
        <taxon>Leptolyngbyales</taxon>
        <taxon>Trichocoleusaceae</taxon>
        <taxon>Trichocoleus</taxon>
    </lineage>
</organism>
<sequence>MRLYYGHLAKSDKIFCTVSKKANGFLFLSTPGMERIEEKRGIFWLSKPVLEKT</sequence>
<reference evidence="1 2" key="1">
    <citation type="submission" date="2022-04" db="EMBL/GenBank/DDBJ databases">
        <title>Positive selection, recombination, and allopatry shape intraspecific diversity of widespread and dominant cyanobacteria.</title>
        <authorList>
            <person name="Wei J."/>
            <person name="Shu W."/>
            <person name="Hu C."/>
        </authorList>
    </citation>
    <scope>NUCLEOTIDE SEQUENCE [LARGE SCALE GENOMIC DNA]</scope>
    <source>
        <strain evidence="1 2">GB2-A4</strain>
    </source>
</reference>
<dbReference type="RefSeq" id="WP_190442630.1">
    <property type="nucleotide sequence ID" value="NZ_JAMPKM010000018.1"/>
</dbReference>
<keyword evidence="2" id="KW-1185">Reference proteome</keyword>
<name>A0ABV0JE26_9CYAN</name>
<proteinExistence type="predicted"/>
<dbReference type="EMBL" id="JAMPKM010000018">
    <property type="protein sequence ID" value="MEP0820005.1"/>
    <property type="molecule type" value="Genomic_DNA"/>
</dbReference>
<evidence type="ECO:0000313" key="2">
    <source>
        <dbReference type="Proteomes" id="UP001464891"/>
    </source>
</evidence>